<dbReference type="GO" id="GO:0030322">
    <property type="term" value="P:stabilization of membrane potential"/>
    <property type="evidence" value="ECO:0007669"/>
    <property type="project" value="TreeGrafter"/>
</dbReference>
<dbReference type="PANTHER" id="PTHR11003:SF241">
    <property type="entry name" value="POTASSIUM CHANNEL SUBFAMILY K MEMBER 5"/>
    <property type="match status" value="1"/>
</dbReference>
<dbReference type="OrthoDB" id="297496at2759"/>
<dbReference type="InterPro" id="IPR003280">
    <property type="entry name" value="2pore_dom_K_chnl"/>
</dbReference>
<feature type="region of interest" description="Disordered" evidence="10">
    <location>
        <begin position="398"/>
        <end position="424"/>
    </location>
</feature>
<dbReference type="Proteomes" id="UP000618051">
    <property type="component" value="Unassembled WGS sequence"/>
</dbReference>
<evidence type="ECO:0000256" key="11">
    <source>
        <dbReference type="SAM" id="Phobius"/>
    </source>
</evidence>
<dbReference type="EMBL" id="JADDUC020000003">
    <property type="protein sequence ID" value="KAI1240648.1"/>
    <property type="molecule type" value="Genomic_DNA"/>
</dbReference>
<proteinExistence type="inferred from homology"/>
<evidence type="ECO:0000313" key="15">
    <source>
        <dbReference type="Proteomes" id="UP000618051"/>
    </source>
</evidence>
<dbReference type="PANTHER" id="PTHR11003">
    <property type="entry name" value="POTASSIUM CHANNEL, SUBFAMILY K"/>
    <property type="match status" value="1"/>
</dbReference>
<gene>
    <name evidence="14" type="ORF">IHE44_0009084</name>
    <name evidence="13" type="ORF">IHE44_006768</name>
</gene>
<feature type="transmembrane region" description="Helical" evidence="11">
    <location>
        <begin position="104"/>
        <end position="126"/>
    </location>
</feature>
<keyword evidence="4" id="KW-0630">Potassium</keyword>
<evidence type="ECO:0000313" key="13">
    <source>
        <dbReference type="EMBL" id="KAG0124019.1"/>
    </source>
</evidence>
<organism evidence="13">
    <name type="scientific">Lamprotornis superbus</name>
    <dbReference type="NCBI Taxonomy" id="245042"/>
    <lineage>
        <taxon>Eukaryota</taxon>
        <taxon>Metazoa</taxon>
        <taxon>Chordata</taxon>
        <taxon>Craniata</taxon>
        <taxon>Vertebrata</taxon>
        <taxon>Euteleostomi</taxon>
        <taxon>Archelosauria</taxon>
        <taxon>Archosauria</taxon>
        <taxon>Dinosauria</taxon>
        <taxon>Saurischia</taxon>
        <taxon>Theropoda</taxon>
        <taxon>Coelurosauria</taxon>
        <taxon>Aves</taxon>
        <taxon>Neognathae</taxon>
        <taxon>Neoaves</taxon>
        <taxon>Telluraves</taxon>
        <taxon>Australaves</taxon>
        <taxon>Passeriformes</taxon>
        <taxon>Sturnidae</taxon>
        <taxon>Lamprotornis</taxon>
    </lineage>
</organism>
<keyword evidence="6 9" id="KW-0406">Ion transport</keyword>
<evidence type="ECO:0000259" key="12">
    <source>
        <dbReference type="Pfam" id="PF07885"/>
    </source>
</evidence>
<dbReference type="FunFam" id="1.10.287.70:FF:000077">
    <property type="entry name" value="Potassium channel subfamily K member 5"/>
    <property type="match status" value="1"/>
</dbReference>
<evidence type="ECO:0000256" key="7">
    <source>
        <dbReference type="ARBA" id="ARBA00023136"/>
    </source>
</evidence>
<dbReference type="Gene3D" id="1.10.287.70">
    <property type="match status" value="1"/>
</dbReference>
<comment type="caution">
    <text evidence="13">The sequence shown here is derived from an EMBL/GenBank/DDBJ whole genome shotgun (WGS) entry which is preliminary data.</text>
</comment>
<comment type="similarity">
    <text evidence="9">Belongs to the two pore domain potassium channel (TC 1.A.1.8) family.</text>
</comment>
<accession>A0A835U0X0</accession>
<keyword evidence="7 11" id="KW-0472">Membrane</keyword>
<reference evidence="14" key="3">
    <citation type="submission" date="2022-01" db="EMBL/GenBank/DDBJ databases">
        <authorList>
            <person name="Rubenstein D.R."/>
        </authorList>
    </citation>
    <scope>NUCLEOTIDE SEQUENCE</scope>
    <source>
        <strain evidence="14">SS15</strain>
        <tissue evidence="14">Liver</tissue>
    </source>
</reference>
<reference evidence="13" key="1">
    <citation type="submission" date="2020-10" db="EMBL/GenBank/DDBJ databases">
        <title>Feather gene expression reveals the developmental basis of iridescence in African starlings.</title>
        <authorList>
            <person name="Rubenstein D.R."/>
        </authorList>
    </citation>
    <scope>NUCLEOTIDE SEQUENCE</scope>
    <source>
        <strain evidence="13">SS15</strain>
        <tissue evidence="13">Liver</tissue>
    </source>
</reference>
<sequence length="766" mass="86976">MSCFNFDLVVETVKWQRQPQRLVHLAPCAGPGRIASMIQLGTLESKRAVRIVSEAAEQGVAITGNNTFNNWNWPNAVIFAATVITTIGYGNVSPKTHAGRLFCIFYGLFGVPLCLTWISALGKFFGGRAKRLGQFLTKRGVSLRKAQITCTAIFIVWGVLVHLVIPPFVFMITEGWNYIEGLYFSFITITTIGFGDFVAGVNPDANYHALYRYFVELWIYLGLAWLSLFVNWKVSMFVEVHKAIKKRRKKRKESFDNHPRSKKPLQMGTSKDVNIFSFLSKKEETYNDLIKQIGKKALKTSNDKMIIVENAKQMNASIDVQVTYTKTESFEYDEASLDIQNGHVLRPLHDKRIGDSPLEGTMFVNQLDRISEEEGEVWDSRDYRPLIFENANITFVNEDDDEEEDISDDEETSKSSMDDNLAEESETAKKLNSLDLHLDWAFSAYPAWFYWLTVGCGFIPEEKGEVMDHEVFNILLLLYIHHLLSRETVVLLPSGSDQNLAWKKQQRSTALGYGYAHYHQASLQKRSEAFAQTCEALAIKLVRTEQGAMPADEHHGLGEGLGLSSVKTLSALFQKKKPTTHNIPTVFLFALQRNKLIVERKSDTRRDIINNMNKSLERYELTFDLQSTIHSKAILKFPFEKDLLVSKLVVSDLYKRRASGLSPPAQQQQQQQPEPGCARQIAGRRMEEPCKALGSQQRLSATTYQDRRTRKHRTTGKGINSLVNLVAQIMAYEATVKRNTETLVKFDCRKNPGRRCGCVKLAANCR</sequence>
<dbReference type="Pfam" id="PF07885">
    <property type="entry name" value="Ion_trans_2"/>
    <property type="match status" value="2"/>
</dbReference>
<keyword evidence="15" id="KW-1185">Reference proteome</keyword>
<comment type="subcellular location">
    <subcellularLocation>
        <location evidence="1">Membrane</location>
        <topology evidence="1">Multi-pass membrane protein</topology>
    </subcellularLocation>
</comment>
<evidence type="ECO:0000256" key="3">
    <source>
        <dbReference type="ARBA" id="ARBA00022692"/>
    </source>
</evidence>
<protein>
    <recommendedName>
        <fullName evidence="12">Potassium channel domain-containing protein</fullName>
    </recommendedName>
</protein>
<feature type="transmembrane region" description="Helical" evidence="11">
    <location>
        <begin position="217"/>
        <end position="240"/>
    </location>
</feature>
<feature type="transmembrane region" description="Helical" evidence="11">
    <location>
        <begin position="182"/>
        <end position="201"/>
    </location>
</feature>
<feature type="transmembrane region" description="Helical" evidence="11">
    <location>
        <begin position="146"/>
        <end position="170"/>
    </location>
</feature>
<evidence type="ECO:0000256" key="4">
    <source>
        <dbReference type="ARBA" id="ARBA00022958"/>
    </source>
</evidence>
<evidence type="ECO:0000256" key="10">
    <source>
        <dbReference type="SAM" id="MobiDB-lite"/>
    </source>
</evidence>
<keyword evidence="2 9" id="KW-0813">Transport</keyword>
<evidence type="ECO:0000256" key="8">
    <source>
        <dbReference type="ARBA" id="ARBA00023303"/>
    </source>
</evidence>
<dbReference type="AlphaFoldDB" id="A0A835U0X0"/>
<feature type="domain" description="Potassium channel" evidence="12">
    <location>
        <begin position="160"/>
        <end position="232"/>
    </location>
</feature>
<evidence type="ECO:0000256" key="5">
    <source>
        <dbReference type="ARBA" id="ARBA00022989"/>
    </source>
</evidence>
<evidence type="ECO:0000256" key="6">
    <source>
        <dbReference type="ARBA" id="ARBA00023065"/>
    </source>
</evidence>
<evidence type="ECO:0000256" key="9">
    <source>
        <dbReference type="RuleBase" id="RU003857"/>
    </source>
</evidence>
<dbReference type="SUPFAM" id="SSF81324">
    <property type="entry name" value="Voltage-gated potassium channels"/>
    <property type="match status" value="2"/>
</dbReference>
<dbReference type="GO" id="GO:0015271">
    <property type="term" value="F:outward rectifier potassium channel activity"/>
    <property type="evidence" value="ECO:0007669"/>
    <property type="project" value="TreeGrafter"/>
</dbReference>
<dbReference type="GO" id="GO:0022841">
    <property type="term" value="F:potassium ion leak channel activity"/>
    <property type="evidence" value="ECO:0007669"/>
    <property type="project" value="TreeGrafter"/>
</dbReference>
<keyword evidence="3 9" id="KW-0812">Transmembrane</keyword>
<dbReference type="EMBL" id="JADDUC010000025">
    <property type="protein sequence ID" value="KAG0124019.1"/>
    <property type="molecule type" value="Genomic_DNA"/>
</dbReference>
<keyword evidence="8 9" id="KW-0407">Ion channel</keyword>
<dbReference type="PRINTS" id="PR01333">
    <property type="entry name" value="2POREKCHANEL"/>
</dbReference>
<name>A0A835U0X0_9PASS</name>
<feature type="transmembrane region" description="Helical" evidence="11">
    <location>
        <begin position="73"/>
        <end position="92"/>
    </location>
</feature>
<keyword evidence="5 11" id="KW-1133">Transmembrane helix</keyword>
<feature type="compositionally biased region" description="Acidic residues" evidence="10">
    <location>
        <begin position="398"/>
        <end position="411"/>
    </location>
</feature>
<dbReference type="InterPro" id="IPR013099">
    <property type="entry name" value="K_chnl_dom"/>
</dbReference>
<evidence type="ECO:0000313" key="14">
    <source>
        <dbReference type="EMBL" id="KAI1240648.1"/>
    </source>
</evidence>
<evidence type="ECO:0000256" key="2">
    <source>
        <dbReference type="ARBA" id="ARBA00022448"/>
    </source>
</evidence>
<evidence type="ECO:0000256" key="1">
    <source>
        <dbReference type="ARBA" id="ARBA00004141"/>
    </source>
</evidence>
<feature type="domain" description="Potassium channel" evidence="12">
    <location>
        <begin position="68"/>
        <end position="125"/>
    </location>
</feature>
<reference evidence="14 15" key="2">
    <citation type="journal article" date="2021" name="J. Hered.">
        <title>Feather Gene Expression Elucidates the Developmental Basis of Plumage Iridescence in African Starlings.</title>
        <authorList>
            <person name="Rubenstein D.R."/>
            <person name="Corvelo A."/>
            <person name="MacManes M.D."/>
            <person name="Maia R."/>
            <person name="Narzisi G."/>
            <person name="Rousaki A."/>
            <person name="Vandenabeele P."/>
            <person name="Shawkey M.D."/>
            <person name="Solomon J."/>
        </authorList>
    </citation>
    <scope>NUCLEOTIDE SEQUENCE [LARGE SCALE GENOMIC DNA]</scope>
    <source>
        <strain evidence="14">SS15</strain>
    </source>
</reference>
<dbReference type="GO" id="GO:0005886">
    <property type="term" value="C:plasma membrane"/>
    <property type="evidence" value="ECO:0007669"/>
    <property type="project" value="TreeGrafter"/>
</dbReference>